<gene>
    <name evidence="2" type="ORF">NNL22_10690</name>
</gene>
<dbReference type="PANTHER" id="PTHR35867:SF1">
    <property type="entry name" value="PROTEIN RSEC"/>
    <property type="match status" value="1"/>
</dbReference>
<evidence type="ECO:0000313" key="2">
    <source>
        <dbReference type="EMBL" id="UZW73510.1"/>
    </source>
</evidence>
<organism evidence="2 3">
    <name type="scientific">Alkalimarinus sediminis</name>
    <dbReference type="NCBI Taxonomy" id="1632866"/>
    <lineage>
        <taxon>Bacteria</taxon>
        <taxon>Pseudomonadati</taxon>
        <taxon>Pseudomonadota</taxon>
        <taxon>Gammaproteobacteria</taxon>
        <taxon>Alteromonadales</taxon>
        <taxon>Alteromonadaceae</taxon>
        <taxon>Alkalimarinus</taxon>
    </lineage>
</organism>
<dbReference type="Proteomes" id="UP001164472">
    <property type="component" value="Chromosome"/>
</dbReference>
<sequence>MLEETGVVVVIDNDQAWVQTIRKSACSSCEAKSGCGQGVLARMSDGKANQVLVNNSLDLAVGDEVLIGIPEDLLIKASLMVYLLPLLAMIVAASATEKWLAPGDGWVALAGGTGLAVGFLMVKWYSSFHNSNPKFCPKMIRKKGLDPIHSVDVTT</sequence>
<keyword evidence="3" id="KW-1185">Reference proteome</keyword>
<dbReference type="Pfam" id="PF04246">
    <property type="entry name" value="RseC_MucC"/>
    <property type="match status" value="1"/>
</dbReference>
<feature type="transmembrane region" description="Helical" evidence="1">
    <location>
        <begin position="73"/>
        <end position="93"/>
    </location>
</feature>
<proteinExistence type="predicted"/>
<dbReference type="AlphaFoldDB" id="A0A9E8HFY8"/>
<dbReference type="RefSeq" id="WP_251809651.1">
    <property type="nucleotide sequence ID" value="NZ_CP101527.1"/>
</dbReference>
<name>A0A9E8HFY8_9ALTE</name>
<evidence type="ECO:0000256" key="1">
    <source>
        <dbReference type="SAM" id="Phobius"/>
    </source>
</evidence>
<keyword evidence="1" id="KW-0472">Membrane</keyword>
<accession>A0A9E8HFY8</accession>
<dbReference type="PIRSF" id="PIRSF004923">
    <property type="entry name" value="RseC"/>
    <property type="match status" value="1"/>
</dbReference>
<feature type="transmembrane region" description="Helical" evidence="1">
    <location>
        <begin position="105"/>
        <end position="125"/>
    </location>
</feature>
<keyword evidence="1" id="KW-0812">Transmembrane</keyword>
<reference evidence="2" key="1">
    <citation type="submission" date="2022-07" db="EMBL/GenBank/DDBJ databases">
        <title>Alkalimarinus sp. nov., isolated from gut of a Alitta virens.</title>
        <authorList>
            <person name="Yang A.I."/>
            <person name="Shin N.-R."/>
        </authorList>
    </citation>
    <scope>NUCLEOTIDE SEQUENCE</scope>
    <source>
        <strain evidence="2">FA028</strain>
    </source>
</reference>
<dbReference type="EMBL" id="CP101527">
    <property type="protein sequence ID" value="UZW73510.1"/>
    <property type="molecule type" value="Genomic_DNA"/>
</dbReference>
<dbReference type="PANTHER" id="PTHR35867">
    <property type="entry name" value="PROTEIN RSEC"/>
    <property type="match status" value="1"/>
</dbReference>
<dbReference type="InterPro" id="IPR007359">
    <property type="entry name" value="SigmaE_reg_RseC_MucC"/>
</dbReference>
<dbReference type="KEGG" id="asem:NNL22_10690"/>
<evidence type="ECO:0000313" key="3">
    <source>
        <dbReference type="Proteomes" id="UP001164472"/>
    </source>
</evidence>
<dbReference type="InterPro" id="IPR026268">
    <property type="entry name" value="RseC"/>
</dbReference>
<keyword evidence="1" id="KW-1133">Transmembrane helix</keyword>
<protein>
    <submittedName>
        <fullName evidence="2">SoxR reducing system RseC family protein</fullName>
    </submittedName>
</protein>